<gene>
    <name evidence="1" type="ORF">LEP1GSC179_3660</name>
</gene>
<comment type="caution">
    <text evidence="1">The sequence shown here is derived from an EMBL/GenBank/DDBJ whole genome shotgun (WGS) entry which is preliminary data.</text>
</comment>
<protein>
    <submittedName>
        <fullName evidence="1">Uncharacterized protein</fullName>
    </submittedName>
</protein>
<organism evidence="1 2">
    <name type="scientific">Leptospira santarosai str. MOR084</name>
    <dbReference type="NCBI Taxonomy" id="1049984"/>
    <lineage>
        <taxon>Bacteria</taxon>
        <taxon>Pseudomonadati</taxon>
        <taxon>Spirochaetota</taxon>
        <taxon>Spirochaetia</taxon>
        <taxon>Leptospirales</taxon>
        <taxon>Leptospiraceae</taxon>
        <taxon>Leptospira</taxon>
    </lineage>
</organism>
<keyword evidence="2" id="KW-1185">Reference proteome</keyword>
<sequence>MLSESWKHRSFPQFVFTEKEYVKRIPFLLLIRIEVFQVGFFPDRKTEEKI</sequence>
<evidence type="ECO:0000313" key="1">
    <source>
        <dbReference type="EMBL" id="EKO34075.1"/>
    </source>
</evidence>
<name>A0A0E2BFJ7_9LEPT</name>
<proteinExistence type="predicted"/>
<evidence type="ECO:0000313" key="2">
    <source>
        <dbReference type="Proteomes" id="UP000006329"/>
    </source>
</evidence>
<dbReference type="EMBL" id="AHON02000039">
    <property type="protein sequence ID" value="EKO34075.1"/>
    <property type="molecule type" value="Genomic_DNA"/>
</dbReference>
<reference evidence="1" key="1">
    <citation type="submission" date="2012-10" db="EMBL/GenBank/DDBJ databases">
        <authorList>
            <person name="Harkins D.M."/>
            <person name="Durkin A.S."/>
            <person name="Brinkac L.M."/>
            <person name="Haft D.H."/>
            <person name="Selengut J.D."/>
            <person name="Sanka R."/>
            <person name="DePew J."/>
            <person name="Purushe J."/>
            <person name="Matthias M.A."/>
            <person name="Vinetz J.M."/>
            <person name="Sutton G.G."/>
            <person name="Nierman W.C."/>
            <person name="Fouts D.E."/>
        </authorList>
    </citation>
    <scope>NUCLEOTIDE SEQUENCE [LARGE SCALE GENOMIC DNA]</scope>
    <source>
        <strain evidence="1">MOR084</strain>
    </source>
</reference>
<accession>A0A0E2BFJ7</accession>
<dbReference type="AlphaFoldDB" id="A0A0E2BFJ7"/>
<dbReference type="Proteomes" id="UP000006329">
    <property type="component" value="Unassembled WGS sequence"/>
</dbReference>